<dbReference type="Proteomes" id="UP000609651">
    <property type="component" value="Unassembled WGS sequence"/>
</dbReference>
<accession>A0ABX1VDT1</accession>
<dbReference type="PROSITE" id="PS51257">
    <property type="entry name" value="PROKAR_LIPOPROTEIN"/>
    <property type="match status" value="1"/>
</dbReference>
<dbReference type="SUPFAM" id="SSF55008">
    <property type="entry name" value="HMA, heavy metal-associated domain"/>
    <property type="match status" value="1"/>
</dbReference>
<evidence type="ECO:0000313" key="3">
    <source>
        <dbReference type="EMBL" id="NNJ25953.1"/>
    </source>
</evidence>
<organism evidence="3 4">
    <name type="scientific">Alienimonas chondri</name>
    <dbReference type="NCBI Taxonomy" id="2681879"/>
    <lineage>
        <taxon>Bacteria</taxon>
        <taxon>Pseudomonadati</taxon>
        <taxon>Planctomycetota</taxon>
        <taxon>Planctomycetia</taxon>
        <taxon>Planctomycetales</taxon>
        <taxon>Planctomycetaceae</taxon>
        <taxon>Alienimonas</taxon>
    </lineage>
</organism>
<feature type="signal peptide" evidence="1">
    <location>
        <begin position="1"/>
        <end position="21"/>
    </location>
</feature>
<feature type="chain" id="PRO_5046993913" description="HMA domain-containing protein" evidence="1">
    <location>
        <begin position="22"/>
        <end position="134"/>
    </location>
</feature>
<dbReference type="InterPro" id="IPR006121">
    <property type="entry name" value="HMA_dom"/>
</dbReference>
<protein>
    <recommendedName>
        <fullName evidence="2">HMA domain-containing protein</fullName>
    </recommendedName>
</protein>
<name>A0ABX1VDT1_9PLAN</name>
<gene>
    <name evidence="3" type="ORF">LzC2_20300</name>
</gene>
<proteinExistence type="predicted"/>
<comment type="caution">
    <text evidence="3">The sequence shown here is derived from an EMBL/GenBank/DDBJ whole genome shotgun (WGS) entry which is preliminary data.</text>
</comment>
<dbReference type="EMBL" id="WTPX01000056">
    <property type="protein sequence ID" value="NNJ25953.1"/>
    <property type="molecule type" value="Genomic_DNA"/>
</dbReference>
<dbReference type="RefSeq" id="WP_171186486.1">
    <property type="nucleotide sequence ID" value="NZ_WTPX01000056.1"/>
</dbReference>
<evidence type="ECO:0000256" key="1">
    <source>
        <dbReference type="SAM" id="SignalP"/>
    </source>
</evidence>
<dbReference type="InterPro" id="IPR036163">
    <property type="entry name" value="HMA_dom_sf"/>
</dbReference>
<sequence length="134" mass="13743">MKRLIPFAALLCLPLALVGCAPETDAVDTVDPVAPAGSDPTAVESGSSAALDSATTATLASYEGPVTFSVPDMNCPISCGPEVQRTLAALEGVSDVQTDVETRTVKFNAAKGFDVESAKKALAAKNFPVDNVMI</sequence>
<keyword evidence="4" id="KW-1185">Reference proteome</keyword>
<evidence type="ECO:0000259" key="2">
    <source>
        <dbReference type="Pfam" id="PF00403"/>
    </source>
</evidence>
<dbReference type="Pfam" id="PF00403">
    <property type="entry name" value="HMA"/>
    <property type="match status" value="1"/>
</dbReference>
<dbReference type="Gene3D" id="3.30.70.100">
    <property type="match status" value="1"/>
</dbReference>
<reference evidence="3 4" key="1">
    <citation type="journal article" date="2020" name="Syst. Appl. Microbiol.">
        <title>Alienimonas chondri sp. nov., a novel planctomycete isolated from the biofilm of the red alga Chondrus crispus.</title>
        <authorList>
            <person name="Vitorino I."/>
            <person name="Albuquerque L."/>
            <person name="Wiegand S."/>
            <person name="Kallscheuer N."/>
            <person name="da Costa M.S."/>
            <person name="Lobo-da-Cunha A."/>
            <person name="Jogler C."/>
            <person name="Lage O.M."/>
        </authorList>
    </citation>
    <scope>NUCLEOTIDE SEQUENCE [LARGE SCALE GENOMIC DNA]</scope>
    <source>
        <strain evidence="3 4">LzC2</strain>
    </source>
</reference>
<evidence type="ECO:0000313" key="4">
    <source>
        <dbReference type="Proteomes" id="UP000609651"/>
    </source>
</evidence>
<feature type="domain" description="HMA" evidence="2">
    <location>
        <begin position="67"/>
        <end position="117"/>
    </location>
</feature>
<keyword evidence="1" id="KW-0732">Signal</keyword>